<protein>
    <submittedName>
        <fullName evidence="2">Uncharacterized protein</fullName>
    </submittedName>
</protein>
<reference evidence="2 3" key="1">
    <citation type="submission" date="2015-01" db="EMBL/GenBank/DDBJ databases">
        <title>Evolution of Trichinella species and genotypes.</title>
        <authorList>
            <person name="Korhonen P.K."/>
            <person name="Edoardo P."/>
            <person name="Giuseppe L.R."/>
            <person name="Gasser R.B."/>
        </authorList>
    </citation>
    <scope>NUCLEOTIDE SEQUENCE [LARGE SCALE GENOMIC DNA]</scope>
    <source>
        <strain evidence="2">ISS588</strain>
    </source>
</reference>
<evidence type="ECO:0000313" key="2">
    <source>
        <dbReference type="EMBL" id="KRZ00121.1"/>
    </source>
</evidence>
<accession>A0A0V1GPT6</accession>
<evidence type="ECO:0000256" key="1">
    <source>
        <dbReference type="SAM" id="MobiDB-lite"/>
    </source>
</evidence>
<dbReference type="Proteomes" id="UP000054805">
    <property type="component" value="Unassembled WGS sequence"/>
</dbReference>
<proteinExistence type="predicted"/>
<feature type="region of interest" description="Disordered" evidence="1">
    <location>
        <begin position="25"/>
        <end position="48"/>
    </location>
</feature>
<keyword evidence="3" id="KW-1185">Reference proteome</keyword>
<gene>
    <name evidence="2" type="ORF">T4B_1709</name>
</gene>
<evidence type="ECO:0000313" key="3">
    <source>
        <dbReference type="Proteomes" id="UP000054805"/>
    </source>
</evidence>
<comment type="caution">
    <text evidence="2">The sequence shown here is derived from an EMBL/GenBank/DDBJ whole genome shotgun (WGS) entry which is preliminary data.</text>
</comment>
<dbReference type="AlphaFoldDB" id="A0A0V1GPT6"/>
<dbReference type="EMBL" id="JYDS01000923">
    <property type="protein sequence ID" value="KRZ00121.1"/>
    <property type="molecule type" value="Genomic_DNA"/>
</dbReference>
<sequence length="48" mass="5378">MSERFRSTLGANCRKMNMLNVMTNQQQPSSEYLKSRPGNADVGSHFTG</sequence>
<name>A0A0V1GPT6_TRIPS</name>
<organism evidence="2 3">
    <name type="scientific">Trichinella pseudospiralis</name>
    <name type="common">Parasitic roundworm</name>
    <dbReference type="NCBI Taxonomy" id="6337"/>
    <lineage>
        <taxon>Eukaryota</taxon>
        <taxon>Metazoa</taxon>
        <taxon>Ecdysozoa</taxon>
        <taxon>Nematoda</taxon>
        <taxon>Enoplea</taxon>
        <taxon>Dorylaimia</taxon>
        <taxon>Trichinellida</taxon>
        <taxon>Trichinellidae</taxon>
        <taxon>Trichinella</taxon>
    </lineage>
</organism>